<dbReference type="PANTHER" id="PTHR31956:SF1">
    <property type="entry name" value="NON-SPECIFIC PHOSPHOLIPASE C1"/>
    <property type="match status" value="1"/>
</dbReference>
<reference evidence="2" key="1">
    <citation type="journal article" date="2020" name="Molecules">
        <title>2-Hydroxysorangiadenosine: Structure and Biosynthesis of a Myxobacterial Sesquiterpene-Nucleoside.</title>
        <authorList>
            <person name="Okoth D.A."/>
            <person name="Hug J.J."/>
            <person name="Garcia R."/>
            <person name="Sproer C."/>
            <person name="Overmann J."/>
            <person name="Muller R."/>
        </authorList>
    </citation>
    <scope>NUCLEOTIDE SEQUENCE</scope>
    <source>
        <strain evidence="2">MCy10943</strain>
    </source>
</reference>
<evidence type="ECO:0000256" key="1">
    <source>
        <dbReference type="ARBA" id="ARBA00022801"/>
    </source>
</evidence>
<dbReference type="PANTHER" id="PTHR31956">
    <property type="entry name" value="NON-SPECIFIC PHOSPHOLIPASE C4-RELATED"/>
    <property type="match status" value="1"/>
</dbReference>
<keyword evidence="1" id="KW-0378">Hydrolase</keyword>
<accession>A0A7D5BEP8</accession>
<dbReference type="InterPro" id="IPR007312">
    <property type="entry name" value="Phosphoesterase"/>
</dbReference>
<dbReference type="EMBL" id="MT520818">
    <property type="protein sequence ID" value="QKW93875.1"/>
    <property type="molecule type" value="Genomic_DNA"/>
</dbReference>
<dbReference type="GO" id="GO:0009395">
    <property type="term" value="P:phospholipid catabolic process"/>
    <property type="evidence" value="ECO:0007669"/>
    <property type="project" value="TreeGrafter"/>
</dbReference>
<organism evidence="2">
    <name type="scientific">Vitiosangium cumulatum</name>
    <dbReference type="NCBI Taxonomy" id="1867796"/>
    <lineage>
        <taxon>Bacteria</taxon>
        <taxon>Pseudomonadati</taxon>
        <taxon>Myxococcota</taxon>
        <taxon>Myxococcia</taxon>
        <taxon>Myxococcales</taxon>
        <taxon>Cystobacterineae</taxon>
        <taxon>Archangiaceae</taxon>
        <taxon>Vitiosangium</taxon>
    </lineage>
</organism>
<dbReference type="InterPro" id="IPR017850">
    <property type="entry name" value="Alkaline_phosphatase_core_sf"/>
</dbReference>
<name>A0A7D5BEP8_9BACT</name>
<dbReference type="GO" id="GO:0042578">
    <property type="term" value="F:phosphoric ester hydrolase activity"/>
    <property type="evidence" value="ECO:0007669"/>
    <property type="project" value="UniProtKB-ARBA"/>
</dbReference>
<evidence type="ECO:0000313" key="2">
    <source>
        <dbReference type="EMBL" id="QKW93875.1"/>
    </source>
</evidence>
<dbReference type="Gene3D" id="3.40.720.10">
    <property type="entry name" value="Alkaline Phosphatase, subunit A"/>
    <property type="match status" value="2"/>
</dbReference>
<dbReference type="Gene3D" id="2.80.10.50">
    <property type="match status" value="3"/>
</dbReference>
<dbReference type="AlphaFoldDB" id="A0A7D5BEP8"/>
<protein>
    <recommendedName>
        <fullName evidence="3">Phospholipase C</fullName>
    </recommendedName>
</protein>
<proteinExistence type="predicted"/>
<dbReference type="Pfam" id="PF04185">
    <property type="entry name" value="Phosphoesterase"/>
    <property type="match status" value="1"/>
</dbReference>
<evidence type="ECO:0008006" key="3">
    <source>
        <dbReference type="Google" id="ProtNLM"/>
    </source>
</evidence>
<sequence>MQGNNPMRDRIKHVVVIMLENRGMDSVLGYLYRPGDEPAKNLPALTPGEKKFHGLAFTDTQALTNELRRDGRLWVSQAPVPGVRATNSPGTNPHEDYVNVNEQLFGSKANPPKGTEAKMLGFLQNYASHWSSLGENELKTISQVMHAYRPVDVPVLSGLARGYAVSDMWFSSVPTMTNSNRAFSLAGTSMGRVDNKEPLANDQYDTDTVWHVLERNGYKDWAVFYHEAFPPFGSKPYTRGIFPRLEQLPNIDSRFMTMDRFFSMAETGSLPSFSYIEPKWGGALLGAIPIRGNDYHPNGDVTDGEALLERIYLSLSRNKAAWEQTLLVITFDEHGGTYDHVPPPWTARPPWGSAKPGFELQHDFQFDRFGVRIPTILVSPLIEERTVLRSTTSTPFDHTSVIATLLEWKGIDRSLWGLGERVANAPTFESVLTRSTPRTDNIFSRPSPASGTPLEFGAPFCLRHKNGEYVTNAYSGVRYYFPQLGHVGRVALDFRLGEGVVQSGAVVQLRTSEVLPAMSLVPNFLGAWLDEHDCYYYCSDDTKDYGQQYWKVSRADGSSGPIRYGDEVHLSSNFEKFLGQRLCKDGQWISTAAGASDTWIIEPPPAFSPGQDVVKFEDAILLRHQTGDYVITAENAKYHWPRLGSTGQVKLQIVGSIGDVVDGGTLQLKSTEEGLGDQNILGAFGDSHDCYYWTRGYDNNKQGWKVTRVDGGGDGKIRYGDKVYLTNLSYSGQKLVRDTQYAGFITTEQGKDEYWIIERVPAPPPPDVVKFGDSFYLRSQDGRYVITADRSKYNWPRLGSTGQVKLQLLNGVGELMNGQTVKVKSTEDGLGNQTILGAFADSHDCYYWDNGYDDNKQGWKVTRVDSGGDGKIRYGDKVYLTNLSYSGQKLVRDTQYPGYLTTQSDSSEYWIIVKA</sequence>